<feature type="non-terminal residue" evidence="3">
    <location>
        <position position="472"/>
    </location>
</feature>
<dbReference type="InterPro" id="IPR001206">
    <property type="entry name" value="Diacylglycerol_kinase_cat_dom"/>
</dbReference>
<protein>
    <recommendedName>
        <fullName evidence="2">DAGKc domain-containing protein</fullName>
    </recommendedName>
</protein>
<feature type="region of interest" description="Disordered" evidence="1">
    <location>
        <begin position="333"/>
        <end position="356"/>
    </location>
</feature>
<dbReference type="PANTHER" id="PTHR12358">
    <property type="entry name" value="SPHINGOSINE KINASE"/>
    <property type="match status" value="1"/>
</dbReference>
<dbReference type="EMBL" id="CP003013">
    <property type="protein sequence ID" value="AEO70812.1"/>
    <property type="molecule type" value="Genomic_DNA"/>
</dbReference>
<feature type="domain" description="DAGKc" evidence="2">
    <location>
        <begin position="78"/>
        <end position="247"/>
    </location>
</feature>
<proteinExistence type="predicted"/>
<dbReference type="OrthoDB" id="3853857at2759"/>
<dbReference type="InterPro" id="IPR017438">
    <property type="entry name" value="ATP-NAD_kinase_N"/>
</dbReference>
<gene>
    <name evidence="3" type="ORF">THITE_12521</name>
</gene>
<dbReference type="GO" id="GO:0001727">
    <property type="term" value="F:lipid kinase activity"/>
    <property type="evidence" value="ECO:0007669"/>
    <property type="project" value="TreeGrafter"/>
</dbReference>
<dbReference type="PROSITE" id="PS50146">
    <property type="entry name" value="DAGK"/>
    <property type="match status" value="1"/>
</dbReference>
<feature type="compositionally biased region" description="Gly residues" evidence="1">
    <location>
        <begin position="339"/>
        <end position="356"/>
    </location>
</feature>
<evidence type="ECO:0000259" key="2">
    <source>
        <dbReference type="PROSITE" id="PS50146"/>
    </source>
</evidence>
<sequence>ANNPENASTAAIKREEIVCILRPPTETGGEYLIYALSEGSTSDDGKPFSLRVVPTGQLPDDLSAFLLDQDAVPPSHLRLPHQVHVVVSTHSGLRRAPDFFENVLRPLLGALGLKQGDGDGAGYRVTVTQDANTVRNLARELARDVHAGEKTVVLLSGDGGVVDLLNGLDRAAAAAPSPSPSASSSSTAAPPTIALLPLGTGNALFHSLHKPQYAGTNPPSPLVLALRTFLAGRPAPLPVFRASFSPGARLQPAPTPHHRDGDEDENEAAVPHLLGAIVASYGFHASLVWESDTPAYRAHGARRFGMAAAALLEEAHGYRARVEVRRQGEGEGRWAVLRPGGGGGGGGGDRNPGGGDGQQRFGYVLATLVSSLEQTFTISPASRPLDGRLRLVHFGAVGGARTMEIMTAAYRDGAHVGMDEVGYEEVDEVRVTVDEEAPRWRKMCVDGTIVEVERGGWMSVRREGRVWLRVLV</sequence>
<dbReference type="GO" id="GO:0016020">
    <property type="term" value="C:membrane"/>
    <property type="evidence" value="ECO:0007669"/>
    <property type="project" value="TreeGrafter"/>
</dbReference>
<dbReference type="GO" id="GO:0005737">
    <property type="term" value="C:cytoplasm"/>
    <property type="evidence" value="ECO:0007669"/>
    <property type="project" value="TreeGrafter"/>
</dbReference>
<dbReference type="GeneID" id="11519380"/>
<dbReference type="eggNOG" id="ENOG502S2DU">
    <property type="taxonomic scope" value="Eukaryota"/>
</dbReference>
<keyword evidence="4" id="KW-1185">Reference proteome</keyword>
<dbReference type="Gene3D" id="3.40.50.10330">
    <property type="entry name" value="Probable inorganic polyphosphate/atp-NAD kinase, domain 1"/>
    <property type="match status" value="1"/>
</dbReference>
<dbReference type="HOGENOM" id="CLU_021934_0_0_1"/>
<reference evidence="3 4" key="1">
    <citation type="journal article" date="2011" name="Nat. Biotechnol.">
        <title>Comparative genomic analysis of the thermophilic biomass-degrading fungi Myceliophthora thermophila and Thielavia terrestris.</title>
        <authorList>
            <person name="Berka R.M."/>
            <person name="Grigoriev I.V."/>
            <person name="Otillar R."/>
            <person name="Salamov A."/>
            <person name="Grimwood J."/>
            <person name="Reid I."/>
            <person name="Ishmael N."/>
            <person name="John T."/>
            <person name="Darmond C."/>
            <person name="Moisan M.-C."/>
            <person name="Henrissat B."/>
            <person name="Coutinho P.M."/>
            <person name="Lombard V."/>
            <person name="Natvig D.O."/>
            <person name="Lindquist E."/>
            <person name="Schmutz J."/>
            <person name="Lucas S."/>
            <person name="Harris P."/>
            <person name="Powlowski J."/>
            <person name="Bellemare A."/>
            <person name="Taylor D."/>
            <person name="Butler G."/>
            <person name="de Vries R.P."/>
            <person name="Allijn I.E."/>
            <person name="van den Brink J."/>
            <person name="Ushinsky S."/>
            <person name="Storms R."/>
            <person name="Powell A.J."/>
            <person name="Paulsen I.T."/>
            <person name="Elbourne L.D.H."/>
            <person name="Baker S.E."/>
            <person name="Magnuson J."/>
            <person name="LaBoissiere S."/>
            <person name="Clutterbuck A.J."/>
            <person name="Martinez D."/>
            <person name="Wogulis M."/>
            <person name="de Leon A.L."/>
            <person name="Rey M.W."/>
            <person name="Tsang A."/>
        </authorList>
    </citation>
    <scope>NUCLEOTIDE SEQUENCE [LARGE SCALE GENOMIC DNA]</scope>
    <source>
        <strain evidence="4">ATCC 38088 / NRRL 8126</strain>
    </source>
</reference>
<feature type="non-terminal residue" evidence="3">
    <location>
        <position position="1"/>
    </location>
</feature>
<organism evidence="3 4">
    <name type="scientific">Thermothielavioides terrestris (strain ATCC 38088 / NRRL 8126)</name>
    <name type="common">Thielavia terrestris</name>
    <dbReference type="NCBI Taxonomy" id="578455"/>
    <lineage>
        <taxon>Eukaryota</taxon>
        <taxon>Fungi</taxon>
        <taxon>Dikarya</taxon>
        <taxon>Ascomycota</taxon>
        <taxon>Pezizomycotina</taxon>
        <taxon>Sordariomycetes</taxon>
        <taxon>Sordariomycetidae</taxon>
        <taxon>Sordariales</taxon>
        <taxon>Chaetomiaceae</taxon>
        <taxon>Thermothielavioides</taxon>
        <taxon>Thermothielavioides terrestris</taxon>
    </lineage>
</organism>
<dbReference type="AlphaFoldDB" id="G2RDM7"/>
<dbReference type="PANTHER" id="PTHR12358:SF108">
    <property type="entry name" value="DAGKC DOMAIN-CONTAINING PROTEIN"/>
    <property type="match status" value="1"/>
</dbReference>
<evidence type="ECO:0000256" key="1">
    <source>
        <dbReference type="SAM" id="MobiDB-lite"/>
    </source>
</evidence>
<dbReference type="KEGG" id="ttt:THITE_12521"/>
<dbReference type="InterPro" id="IPR016064">
    <property type="entry name" value="NAD/diacylglycerol_kinase_sf"/>
</dbReference>
<dbReference type="Gene3D" id="2.60.200.40">
    <property type="match status" value="1"/>
</dbReference>
<evidence type="ECO:0000313" key="3">
    <source>
        <dbReference type="EMBL" id="AEO70812.1"/>
    </source>
</evidence>
<name>G2RDM7_THETT</name>
<accession>G2RDM7</accession>
<dbReference type="SUPFAM" id="SSF111331">
    <property type="entry name" value="NAD kinase/diacylglycerol kinase-like"/>
    <property type="match status" value="1"/>
</dbReference>
<dbReference type="RefSeq" id="XP_003657148.1">
    <property type="nucleotide sequence ID" value="XM_003657100.1"/>
</dbReference>
<dbReference type="InterPro" id="IPR050187">
    <property type="entry name" value="Lipid_Phosphate_FormReg"/>
</dbReference>
<dbReference type="Pfam" id="PF00781">
    <property type="entry name" value="DAGK_cat"/>
    <property type="match status" value="1"/>
</dbReference>
<evidence type="ECO:0000313" key="4">
    <source>
        <dbReference type="Proteomes" id="UP000008181"/>
    </source>
</evidence>
<dbReference type="GO" id="GO:0046512">
    <property type="term" value="P:sphingosine biosynthetic process"/>
    <property type="evidence" value="ECO:0007669"/>
    <property type="project" value="TreeGrafter"/>
</dbReference>
<dbReference type="Proteomes" id="UP000008181">
    <property type="component" value="Chromosome 5"/>
</dbReference>